<keyword evidence="14" id="KW-1185">Reference proteome</keyword>
<comment type="subunit">
    <text evidence="3">Homodimer.</text>
</comment>
<evidence type="ECO:0000256" key="4">
    <source>
        <dbReference type="ARBA" id="ARBA00022898"/>
    </source>
</evidence>
<gene>
    <name evidence="13" type="ORF">C8D93_101678</name>
</gene>
<evidence type="ECO:0000256" key="5">
    <source>
        <dbReference type="ARBA" id="ARBA00022909"/>
    </source>
</evidence>
<dbReference type="InterPro" id="IPR001544">
    <property type="entry name" value="Aminotrans_IV"/>
</dbReference>
<keyword evidence="5" id="KW-0289">Folate biosynthesis</keyword>
<dbReference type="SUPFAM" id="SSF56752">
    <property type="entry name" value="D-aminoacid aminotransferase-like PLP-dependent enzymes"/>
    <property type="match status" value="1"/>
</dbReference>
<evidence type="ECO:0000256" key="9">
    <source>
        <dbReference type="ARBA" id="ARBA00049529"/>
    </source>
</evidence>
<keyword evidence="4" id="KW-0663">Pyridoxal phosphate</keyword>
<dbReference type="InterPro" id="IPR043132">
    <property type="entry name" value="BCAT-like_C"/>
</dbReference>
<dbReference type="OrthoDB" id="9805628at2"/>
<comment type="similarity">
    <text evidence="2">Belongs to the class-IV pyridoxal-phosphate-dependent aminotransferase family.</text>
</comment>
<dbReference type="Gene3D" id="3.30.470.10">
    <property type="match status" value="1"/>
</dbReference>
<comment type="catalytic activity">
    <reaction evidence="9">
        <text>4-amino-4-deoxychorismate = 4-aminobenzoate + pyruvate + H(+)</text>
        <dbReference type="Rhea" id="RHEA:16201"/>
        <dbReference type="ChEBI" id="CHEBI:15361"/>
        <dbReference type="ChEBI" id="CHEBI:15378"/>
        <dbReference type="ChEBI" id="CHEBI:17836"/>
        <dbReference type="ChEBI" id="CHEBI:58406"/>
        <dbReference type="EC" id="4.1.3.38"/>
    </reaction>
</comment>
<dbReference type="InterPro" id="IPR017824">
    <property type="entry name" value="Aminodeoxychorismate_lyase_IV"/>
</dbReference>
<dbReference type="GO" id="GO:0030170">
    <property type="term" value="F:pyridoxal phosphate binding"/>
    <property type="evidence" value="ECO:0007669"/>
    <property type="project" value="InterPro"/>
</dbReference>
<proteinExistence type="inferred from homology"/>
<dbReference type="InterPro" id="IPR050571">
    <property type="entry name" value="Class-IV_PLP-Dep_Aminotrnsfr"/>
</dbReference>
<evidence type="ECO:0000313" key="14">
    <source>
        <dbReference type="Proteomes" id="UP000248330"/>
    </source>
</evidence>
<dbReference type="FunFam" id="3.20.10.10:FF:000002">
    <property type="entry name" value="D-alanine aminotransferase"/>
    <property type="match status" value="1"/>
</dbReference>
<organism evidence="13 14">
    <name type="scientific">Sinimarinibacterium flocculans</name>
    <dbReference type="NCBI Taxonomy" id="985250"/>
    <lineage>
        <taxon>Bacteria</taxon>
        <taxon>Pseudomonadati</taxon>
        <taxon>Pseudomonadota</taxon>
        <taxon>Gammaproteobacteria</taxon>
        <taxon>Nevskiales</taxon>
        <taxon>Nevskiaceae</taxon>
        <taxon>Sinimarinibacterium</taxon>
    </lineage>
</organism>
<evidence type="ECO:0000256" key="1">
    <source>
        <dbReference type="ARBA" id="ARBA00001933"/>
    </source>
</evidence>
<dbReference type="PANTHER" id="PTHR42743:SF2">
    <property type="entry name" value="AMINODEOXYCHORISMATE LYASE"/>
    <property type="match status" value="1"/>
</dbReference>
<sequence>MSVEALHEGRLCDAGTAQSRALHYGDGVFRTLLWRDGAAIDWALHHDKLVRDCAALSLDPPDGQVLADDLALLMRGRSQAVAKIIVARRAGGRGYQARERAGERWVLAYPAPAPRAADYREGVVAALSTVGLSEQPLLAGIKHLNRLDQVLASRDWAADVDEVLMCRGDGAVVCGSRSNLFAVRDGGLITPMLDRCGVAGIMRHRILDCAARMNLPAREAVLHPADLLAADEAFVCNAVIGIWPLRQFAARTWRAPGPVTRALMRESGHPLVLDHVG</sequence>
<dbReference type="RefSeq" id="WP_110263724.1">
    <property type="nucleotide sequence ID" value="NZ_CAKZQT010000007.1"/>
</dbReference>
<comment type="cofactor">
    <cofactor evidence="1">
        <name>pyridoxal 5'-phosphate</name>
        <dbReference type="ChEBI" id="CHEBI:597326"/>
    </cofactor>
</comment>
<evidence type="ECO:0000256" key="8">
    <source>
        <dbReference type="ARBA" id="ARBA00035676"/>
    </source>
</evidence>
<evidence type="ECO:0000313" key="13">
    <source>
        <dbReference type="EMBL" id="PXV71623.1"/>
    </source>
</evidence>
<dbReference type="EMBL" id="QICN01000001">
    <property type="protein sequence ID" value="PXV71623.1"/>
    <property type="molecule type" value="Genomic_DNA"/>
</dbReference>
<evidence type="ECO:0000256" key="2">
    <source>
        <dbReference type="ARBA" id="ARBA00009320"/>
    </source>
</evidence>
<dbReference type="NCBIfam" id="TIGR03461">
    <property type="entry name" value="pabC_Proteo"/>
    <property type="match status" value="1"/>
</dbReference>
<evidence type="ECO:0000256" key="3">
    <source>
        <dbReference type="ARBA" id="ARBA00011738"/>
    </source>
</evidence>
<dbReference type="PANTHER" id="PTHR42743">
    <property type="entry name" value="AMINO-ACID AMINOTRANSFERASE"/>
    <property type="match status" value="1"/>
</dbReference>
<dbReference type="GO" id="GO:0046656">
    <property type="term" value="P:folic acid biosynthetic process"/>
    <property type="evidence" value="ECO:0007669"/>
    <property type="project" value="UniProtKB-KW"/>
</dbReference>
<evidence type="ECO:0000256" key="10">
    <source>
        <dbReference type="ARBA" id="ARBA00054027"/>
    </source>
</evidence>
<evidence type="ECO:0000256" key="7">
    <source>
        <dbReference type="ARBA" id="ARBA00035633"/>
    </source>
</evidence>
<reference evidence="13 14" key="1">
    <citation type="submission" date="2018-04" db="EMBL/GenBank/DDBJ databases">
        <title>Genomic Encyclopedia of Type Strains, Phase IV (KMG-IV): sequencing the most valuable type-strain genomes for metagenomic binning, comparative biology and taxonomic classification.</title>
        <authorList>
            <person name="Goeker M."/>
        </authorList>
    </citation>
    <scope>NUCLEOTIDE SEQUENCE [LARGE SCALE GENOMIC DNA]</scope>
    <source>
        <strain evidence="13 14">DSM 104150</strain>
    </source>
</reference>
<dbReference type="Proteomes" id="UP000248330">
    <property type="component" value="Unassembled WGS sequence"/>
</dbReference>
<evidence type="ECO:0000256" key="11">
    <source>
        <dbReference type="ARBA" id="ARBA00069174"/>
    </source>
</evidence>
<keyword evidence="6 13" id="KW-0456">Lyase</keyword>
<dbReference type="EC" id="4.1.3.38" evidence="8 12"/>
<comment type="caution">
    <text evidence="13">The sequence shown here is derived from an EMBL/GenBank/DDBJ whole genome shotgun (WGS) entry which is preliminary data.</text>
</comment>
<evidence type="ECO:0000256" key="6">
    <source>
        <dbReference type="ARBA" id="ARBA00023239"/>
    </source>
</evidence>
<comment type="function">
    <text evidence="10">Involved in the biosynthesis of p-aminobenzoate (PABA), a precursor of tetrahydrofolate. Converts 4-amino-4-deoxychorismate into 4-aminobenzoate (PABA) and pyruvate.</text>
</comment>
<dbReference type="GO" id="GO:0008696">
    <property type="term" value="F:4-amino-4-deoxychorismate lyase activity"/>
    <property type="evidence" value="ECO:0007669"/>
    <property type="project" value="UniProtKB-UniRule"/>
</dbReference>
<evidence type="ECO:0000256" key="12">
    <source>
        <dbReference type="NCBIfam" id="TIGR03461"/>
    </source>
</evidence>
<dbReference type="InterPro" id="IPR036038">
    <property type="entry name" value="Aminotransferase-like"/>
</dbReference>
<comment type="pathway">
    <text evidence="7">Cofactor biosynthesis; tetrahydrofolate biosynthesis; 4-aminobenzoate from chorismate: step 2/2.</text>
</comment>
<name>A0A318EFN6_9GAMM</name>
<dbReference type="GO" id="GO:0005829">
    <property type="term" value="C:cytosol"/>
    <property type="evidence" value="ECO:0007669"/>
    <property type="project" value="TreeGrafter"/>
</dbReference>
<dbReference type="Gene3D" id="3.20.10.10">
    <property type="entry name" value="D-amino Acid Aminotransferase, subunit A, domain 2"/>
    <property type="match status" value="1"/>
</dbReference>
<dbReference type="Pfam" id="PF01063">
    <property type="entry name" value="Aminotran_4"/>
    <property type="match status" value="1"/>
</dbReference>
<accession>A0A318EFN6</accession>
<protein>
    <recommendedName>
        <fullName evidence="11 12">Aminodeoxychorismate lyase</fullName>
        <ecNumber evidence="8 12">4.1.3.38</ecNumber>
    </recommendedName>
</protein>
<dbReference type="GO" id="GO:0008153">
    <property type="term" value="P:4-aminobenzoate biosynthetic process"/>
    <property type="evidence" value="ECO:0007669"/>
    <property type="project" value="UniProtKB-UniRule"/>
</dbReference>
<dbReference type="AlphaFoldDB" id="A0A318EFN6"/>
<dbReference type="InterPro" id="IPR043131">
    <property type="entry name" value="BCAT-like_N"/>
</dbReference>